<protein>
    <recommendedName>
        <fullName evidence="3">LTD domain-containing protein</fullName>
    </recommendedName>
</protein>
<sequence length="822" mass="91423">MFSASLIAQVYHFDTREIPINWYGNRSDFTVNAVGELQLSAAAGTTTALLSWPIDRTENTSWEFLVRYDFAASATNYASFYLLSSAEDLVSSTNSAYYLKIGGESGATDKLELIFQSGSSKTTIIASQSGLAGGNTIAMRIRICQLQTGEWLLFGDETGGRNFVAIGKGTHVSSAQFLFSGIRCLYTSTRRDKFYFDDIKTEEPFAIKKYEFNNEKQLTIIFTKPIKNPHETQLDIDLGQVYTKLFVENVLEIKTDNAIDPGQYTIRVLNAHSIHADTLISNLAVIKKDARYYAGQLRITEWMSDPSPTYGLPEIEWVEIINVSDTRIETAQLSLSDPTKKVKLPAYSLKKDSAVVLCSAGGCAQLDIHNCIEADALPNLNNTADSLFLWANDTILVDYIHYDITLLPNDYRRNGGYSIVRTRLPQACVYDQHLAYASEQQGGSPGIASGSITQVKLRATSEFISDTEAHIFLNAIGSIQGQHISAYRTINATSLVMNYSTQIELLFEEAILPGNAITLTLDSIKTCLNHTDFLGAQIQLVHPKKIEKGTVFFNEILYNAYSGGVDFIELYNTSEEFIQLKNIYFMYADPKGRQQQAFLKKNLTIAPNDFVVLAADTTLLKRQYPNTRIENCAQVPGFISFADEGGTLIMKNEMPDTLDMITFNDDLQNPLNRSNEGISLEKIDAYKTYYSAANWTSSASGATPGYINSQNLSAPPEESQPFYCQPCHITTDLNGRNDYVLLYLNPSTTGTFASVSIYTLAGELVDKVCVNQLLGNQNIFQWNGQQQSNTLLTDGIYIAVAEWWLPNGKMRTAKIAISTSHY</sequence>
<dbReference type="SUPFAM" id="SSF74853">
    <property type="entry name" value="Lamin A/C globular tail domain"/>
    <property type="match status" value="1"/>
</dbReference>
<gene>
    <name evidence="1" type="ordered locus">CHU_0140</name>
</gene>
<dbReference type="Proteomes" id="UP000001822">
    <property type="component" value="Chromosome"/>
</dbReference>
<name>A0A6N4SME0_CYTH3</name>
<evidence type="ECO:0000313" key="1">
    <source>
        <dbReference type="EMBL" id="ABG57433.1"/>
    </source>
</evidence>
<evidence type="ECO:0000313" key="2">
    <source>
        <dbReference type="Proteomes" id="UP000001822"/>
    </source>
</evidence>
<organism evidence="1 2">
    <name type="scientific">Cytophaga hutchinsonii (strain ATCC 33406 / DSM 1761 / CIP 103989 / NBRC 15051 / NCIMB 9469 / D465)</name>
    <dbReference type="NCBI Taxonomy" id="269798"/>
    <lineage>
        <taxon>Bacteria</taxon>
        <taxon>Pseudomonadati</taxon>
        <taxon>Bacteroidota</taxon>
        <taxon>Cytophagia</taxon>
        <taxon>Cytophagales</taxon>
        <taxon>Cytophagaceae</taxon>
        <taxon>Cytophaga</taxon>
    </lineage>
</organism>
<dbReference type="EMBL" id="CP000383">
    <property type="protein sequence ID" value="ABG57433.1"/>
    <property type="molecule type" value="Genomic_DNA"/>
</dbReference>
<proteinExistence type="predicted"/>
<accession>A0A6N4SME0</accession>
<dbReference type="AlphaFoldDB" id="A0A6N4SME0"/>
<dbReference type="KEGG" id="chu:CHU_0140"/>
<keyword evidence="2" id="KW-1185">Reference proteome</keyword>
<evidence type="ECO:0008006" key="3">
    <source>
        <dbReference type="Google" id="ProtNLM"/>
    </source>
</evidence>
<reference evidence="1 2" key="1">
    <citation type="journal article" date="2007" name="Appl. Environ. Microbiol.">
        <title>Genome sequence of the cellulolytic gliding bacterium Cytophaga hutchinsonii.</title>
        <authorList>
            <person name="Xie G."/>
            <person name="Bruce D.C."/>
            <person name="Challacombe J.F."/>
            <person name="Chertkov O."/>
            <person name="Detter J.C."/>
            <person name="Gilna P."/>
            <person name="Han C.S."/>
            <person name="Lucas S."/>
            <person name="Misra M."/>
            <person name="Myers G.L."/>
            <person name="Richardson P."/>
            <person name="Tapia R."/>
            <person name="Thayer N."/>
            <person name="Thompson L.S."/>
            <person name="Brettin T.S."/>
            <person name="Henrissat B."/>
            <person name="Wilson D.B."/>
            <person name="McBride M.J."/>
        </authorList>
    </citation>
    <scope>NUCLEOTIDE SEQUENCE [LARGE SCALE GENOMIC DNA]</scope>
    <source>
        <strain evidence="2">ATCC 33406 / DSM 1761 / CIP 103989 / NBRC 15051 / NCIMB 9469 / D465</strain>
    </source>
</reference>
<dbReference type="InterPro" id="IPR036415">
    <property type="entry name" value="Lamin_tail_dom_sf"/>
</dbReference>
<dbReference type="Gene3D" id="2.60.40.4070">
    <property type="match status" value="1"/>
</dbReference>